<keyword evidence="2" id="KW-1133">Transmembrane helix</keyword>
<dbReference type="Proteomes" id="UP000218209">
    <property type="component" value="Unassembled WGS sequence"/>
</dbReference>
<feature type="region of interest" description="Disordered" evidence="1">
    <location>
        <begin position="634"/>
        <end position="668"/>
    </location>
</feature>
<proteinExistence type="predicted"/>
<reference evidence="3 4" key="1">
    <citation type="submission" date="2017-03" db="EMBL/GenBank/DDBJ databases">
        <title>WGS assembly of Porphyra umbilicalis.</title>
        <authorList>
            <person name="Brawley S.H."/>
            <person name="Blouin N.A."/>
            <person name="Ficko-Blean E."/>
            <person name="Wheeler G.L."/>
            <person name="Lohr M."/>
            <person name="Goodson H.V."/>
            <person name="Jenkins J.W."/>
            <person name="Blaby-Haas C.E."/>
            <person name="Helliwell K.E."/>
            <person name="Chan C."/>
            <person name="Marriage T."/>
            <person name="Bhattacharya D."/>
            <person name="Klein A.S."/>
            <person name="Badis Y."/>
            <person name="Brodie J."/>
            <person name="Cao Y."/>
            <person name="Collen J."/>
            <person name="Dittami S.M."/>
            <person name="Gachon C.M."/>
            <person name="Green B.R."/>
            <person name="Karpowicz S."/>
            <person name="Kim J.W."/>
            <person name="Kudahl U."/>
            <person name="Lin S."/>
            <person name="Michel G."/>
            <person name="Mittag M."/>
            <person name="Olson B.J."/>
            <person name="Pangilinan J."/>
            <person name="Peng Y."/>
            <person name="Qiu H."/>
            <person name="Shu S."/>
            <person name="Singer J.T."/>
            <person name="Smith A.G."/>
            <person name="Sprecher B.N."/>
            <person name="Wagner V."/>
            <person name="Wang W."/>
            <person name="Wang Z.-Y."/>
            <person name="Yan J."/>
            <person name="Yarish C."/>
            <person name="Zoeuner-Riek S."/>
            <person name="Zhuang Y."/>
            <person name="Zou Y."/>
            <person name="Lindquist E.A."/>
            <person name="Grimwood J."/>
            <person name="Barry K."/>
            <person name="Rokhsar D.S."/>
            <person name="Schmutz J."/>
            <person name="Stiller J.W."/>
            <person name="Grossman A.R."/>
            <person name="Prochnik S.E."/>
        </authorList>
    </citation>
    <scope>NUCLEOTIDE SEQUENCE [LARGE SCALE GENOMIC DNA]</scope>
    <source>
        <strain evidence="3">4086291</strain>
    </source>
</reference>
<feature type="transmembrane region" description="Helical" evidence="2">
    <location>
        <begin position="64"/>
        <end position="83"/>
    </location>
</feature>
<sequence>MPGAGHLLLPDGRAEVPVVRRIHVDAEHVARQTAKCTSANICGVQQRLESDVAALRNESEAARVLAHLLSPVIIAAISLRIFASVVETSARKAPGWTSFCALLAIDSSTRFAVIGLATWELIVLVRAKLKGSLEFNGLLAATVLDTAITVSSVLRMLACFACLVATRKCTLLNPSKSNDRDHWDLWDSPYSSDPMSVGKHEQAEQAVRQYEIMNDVARRVLQRTEYVWGSLGLVMLVGCLMDAAGWLFMRGRIRQWLGFEKVTSVLKFLSRFFAKRFQSHHLSRWLGGVAERTDRSVPAGCWVRCFFREVHHRCILALVLHGHFEDKHVVALDEQLATEGLRGKPLFVVNGTDPKNSRNVNSGDYFPPLAPTVGLSLSILLDRSLSAEAFCRQLLGVVDERLRLVSRILDDAFYLSPKQDGLEKMLQAPFKRIMLHAPVPSLILDPSRSASYVARVALCANTLRGLLLTAVLSRSVSSAEEQARVEAAAKDDNHSANVPAEQERASVERCRHWGHSTNGQSQQQKGHQQAHTELGEDEMKLAVDLFYGLKLLTTRHPGDAFILQKGYWWSRARLSSKKQGIAEQDDGAHGRARTSPKPMASVSWDDNVRDATGAAIPTASTADEYGTMIYHASRATTGGSTPTPPSNQRVDEQQQTRASAAADKNEQQPPAWQLLANTLQHFSALGLLPWMVASDLGIEELDGVYLAMGPHRSQSAEEQASRSRDIDTRLERVLRDIHRATGQLRLKLAEPAKGHGEHDWCFEGEKLYPTLPERLLETLNERTADKLTVVPAEISAVFAPNSEEPMRLDEMLQRWHRQWHRVLASACQRDGMPENVVLRLPLIGFYPSMRLALDAYAGVWEPIEAAVVTTTATIIERPRRPPASTNHLEMLRNAMEERKKDEWVMPRVHAASTFTTILLSTSATEAALYRRLLHVTDAEDRRGSGTSRASDTAVGVRNAFASVALTGKLVASLQDGVGARRAGAQQGSNGSDQRVHRGSDAAGSGENRSASAGPVYGKKVSRRGEDV</sequence>
<gene>
    <name evidence="3" type="ORF">BU14_0290s0013</name>
</gene>
<feature type="transmembrane region" description="Helical" evidence="2">
    <location>
        <begin position="226"/>
        <end position="249"/>
    </location>
</feature>
<evidence type="ECO:0000313" key="3">
    <source>
        <dbReference type="EMBL" id="OSX74405.1"/>
    </source>
</evidence>
<accession>A0A1X6P0V1</accession>
<organism evidence="3 4">
    <name type="scientific">Porphyra umbilicalis</name>
    <name type="common">Purple laver</name>
    <name type="synonym">Red alga</name>
    <dbReference type="NCBI Taxonomy" id="2786"/>
    <lineage>
        <taxon>Eukaryota</taxon>
        <taxon>Rhodophyta</taxon>
        <taxon>Bangiophyceae</taxon>
        <taxon>Bangiales</taxon>
        <taxon>Bangiaceae</taxon>
        <taxon>Porphyra</taxon>
    </lineage>
</organism>
<feature type="compositionally biased region" description="Basic and acidic residues" evidence="1">
    <location>
        <begin position="483"/>
        <end position="494"/>
    </location>
</feature>
<name>A0A1X6P0V1_PORUM</name>
<feature type="region of interest" description="Disordered" evidence="1">
    <location>
        <begin position="578"/>
        <end position="604"/>
    </location>
</feature>
<keyword evidence="2" id="KW-0472">Membrane</keyword>
<feature type="region of interest" description="Disordered" evidence="1">
    <location>
        <begin position="980"/>
        <end position="1027"/>
    </location>
</feature>
<evidence type="ECO:0000313" key="4">
    <source>
        <dbReference type="Proteomes" id="UP000218209"/>
    </source>
</evidence>
<feature type="region of interest" description="Disordered" evidence="1">
    <location>
        <begin position="483"/>
        <end position="507"/>
    </location>
</feature>
<keyword evidence="4" id="KW-1185">Reference proteome</keyword>
<evidence type="ECO:0000256" key="2">
    <source>
        <dbReference type="SAM" id="Phobius"/>
    </source>
</evidence>
<keyword evidence="2" id="KW-0812">Transmembrane</keyword>
<evidence type="ECO:0000256" key="1">
    <source>
        <dbReference type="SAM" id="MobiDB-lite"/>
    </source>
</evidence>
<dbReference type="EMBL" id="KV918948">
    <property type="protein sequence ID" value="OSX74405.1"/>
    <property type="molecule type" value="Genomic_DNA"/>
</dbReference>
<protein>
    <submittedName>
        <fullName evidence="3">Uncharacterized protein</fullName>
    </submittedName>
</protein>
<dbReference type="AlphaFoldDB" id="A0A1X6P0V1"/>